<accession>A0A645CKL0</accession>
<proteinExistence type="predicted"/>
<evidence type="ECO:0000256" key="1">
    <source>
        <dbReference type="SAM" id="MobiDB-lite"/>
    </source>
</evidence>
<dbReference type="PROSITE" id="PS51257">
    <property type="entry name" value="PROKAR_LIPOPROTEIN"/>
    <property type="match status" value="1"/>
</dbReference>
<gene>
    <name evidence="2" type="ORF">SDC9_124441</name>
</gene>
<protein>
    <submittedName>
        <fullName evidence="2">Uncharacterized protein</fullName>
    </submittedName>
</protein>
<evidence type="ECO:0000313" key="2">
    <source>
        <dbReference type="EMBL" id="MPM77438.1"/>
    </source>
</evidence>
<comment type="caution">
    <text evidence="2">The sequence shown here is derived from an EMBL/GenBank/DDBJ whole genome shotgun (WGS) entry which is preliminary data.</text>
</comment>
<sequence>MNCNFNKFAVVCGSMVLLLVLLAGCSDQDIPVKPSASETGQVNATTANQQISETDGTADSNNTTAPSSSAGIDTVLYQNDRFGFTFALPEDWGGYSIIQSQWEGLIFSGDSGEKVAETGPILSIRNPSWTSQNPQQDIPIMIFTQEQWDDLQQNKFHIGAAPIGPSQLGHNDQYVFATPARYNSAFLEGYEEVDSILASNPFQCVDG</sequence>
<dbReference type="AlphaFoldDB" id="A0A645CKL0"/>
<dbReference type="EMBL" id="VSSQ01027941">
    <property type="protein sequence ID" value="MPM77438.1"/>
    <property type="molecule type" value="Genomic_DNA"/>
</dbReference>
<feature type="region of interest" description="Disordered" evidence="1">
    <location>
        <begin position="50"/>
        <end position="70"/>
    </location>
</feature>
<reference evidence="2" key="1">
    <citation type="submission" date="2019-08" db="EMBL/GenBank/DDBJ databases">
        <authorList>
            <person name="Kucharzyk K."/>
            <person name="Murdoch R.W."/>
            <person name="Higgins S."/>
            <person name="Loffler F."/>
        </authorList>
    </citation>
    <scope>NUCLEOTIDE SEQUENCE</scope>
</reference>
<organism evidence="2">
    <name type="scientific">bioreactor metagenome</name>
    <dbReference type="NCBI Taxonomy" id="1076179"/>
    <lineage>
        <taxon>unclassified sequences</taxon>
        <taxon>metagenomes</taxon>
        <taxon>ecological metagenomes</taxon>
    </lineage>
</organism>
<name>A0A645CKL0_9ZZZZ</name>